<evidence type="ECO:0000313" key="2">
    <source>
        <dbReference type="EMBL" id="KAF0535589.1"/>
    </source>
</evidence>
<dbReference type="OrthoDB" id="2441259at2759"/>
<feature type="coiled-coil region" evidence="1">
    <location>
        <begin position="77"/>
        <end position="111"/>
    </location>
</feature>
<evidence type="ECO:0000256" key="1">
    <source>
        <dbReference type="SAM" id="Coils"/>
    </source>
</evidence>
<sequence length="223" mass="26725">MLVRKRHERYTRRTETENEEIVVEEREETKSKIEQVTNCKGSWSSPQAFEDDYRWVSYLNLWIDFLSFEWNKSKQKVLALKSKIDKMENEIDKMENELNKNILDIMALNLQNAYLIEENKKLSKMDEDNFQQIKNLLIQVDYLVGVVRRSPKDPEERILIHNKRRLKKMSTKDWKAYYAKKLHVCKVKGHDLKFIFLNYDINTACCLGLRIEIFIISEIITKA</sequence>
<evidence type="ECO:0000313" key="3">
    <source>
        <dbReference type="Proteomes" id="UP000439903"/>
    </source>
</evidence>
<dbReference type="EMBL" id="WTPW01000204">
    <property type="protein sequence ID" value="KAF0535589.1"/>
    <property type="molecule type" value="Genomic_DNA"/>
</dbReference>
<proteinExistence type="predicted"/>
<keyword evidence="3" id="KW-1185">Reference proteome</keyword>
<protein>
    <submittedName>
        <fullName evidence="2">Uncharacterized protein</fullName>
    </submittedName>
</protein>
<reference evidence="2 3" key="1">
    <citation type="journal article" date="2019" name="Environ. Microbiol.">
        <title>At the nexus of three kingdoms: the genome of the mycorrhizal fungus Gigaspora margarita provides insights into plant, endobacterial and fungal interactions.</title>
        <authorList>
            <person name="Venice F."/>
            <person name="Ghignone S."/>
            <person name="Salvioli di Fossalunga A."/>
            <person name="Amselem J."/>
            <person name="Novero M."/>
            <person name="Xianan X."/>
            <person name="Sedzielewska Toro K."/>
            <person name="Morin E."/>
            <person name="Lipzen A."/>
            <person name="Grigoriev I.V."/>
            <person name="Henrissat B."/>
            <person name="Martin F.M."/>
            <person name="Bonfante P."/>
        </authorList>
    </citation>
    <scope>NUCLEOTIDE SEQUENCE [LARGE SCALE GENOMIC DNA]</scope>
    <source>
        <strain evidence="2 3">BEG34</strain>
    </source>
</reference>
<name>A0A8H4AV57_GIGMA</name>
<organism evidence="2 3">
    <name type="scientific">Gigaspora margarita</name>
    <dbReference type="NCBI Taxonomy" id="4874"/>
    <lineage>
        <taxon>Eukaryota</taxon>
        <taxon>Fungi</taxon>
        <taxon>Fungi incertae sedis</taxon>
        <taxon>Mucoromycota</taxon>
        <taxon>Glomeromycotina</taxon>
        <taxon>Glomeromycetes</taxon>
        <taxon>Diversisporales</taxon>
        <taxon>Gigasporaceae</taxon>
        <taxon>Gigaspora</taxon>
    </lineage>
</organism>
<dbReference type="Proteomes" id="UP000439903">
    <property type="component" value="Unassembled WGS sequence"/>
</dbReference>
<accession>A0A8H4AV57</accession>
<dbReference type="AlphaFoldDB" id="A0A8H4AV57"/>
<comment type="caution">
    <text evidence="2">The sequence shown here is derived from an EMBL/GenBank/DDBJ whole genome shotgun (WGS) entry which is preliminary data.</text>
</comment>
<keyword evidence="1" id="KW-0175">Coiled coil</keyword>
<gene>
    <name evidence="2" type="ORF">F8M41_009519</name>
</gene>